<name>A0AA38CUK3_9MICO</name>
<dbReference type="GO" id="GO:0005975">
    <property type="term" value="P:carbohydrate metabolic process"/>
    <property type="evidence" value="ECO:0007669"/>
    <property type="project" value="UniProtKB-ARBA"/>
</dbReference>
<keyword evidence="5" id="KW-1185">Reference proteome</keyword>
<feature type="domain" description="DUF7507" evidence="2">
    <location>
        <begin position="384"/>
        <end position="489"/>
    </location>
</feature>
<proteinExistence type="predicted"/>
<evidence type="ECO:0008006" key="6">
    <source>
        <dbReference type="Google" id="ProtNLM"/>
    </source>
</evidence>
<evidence type="ECO:0000259" key="2">
    <source>
        <dbReference type="Pfam" id="PF24346"/>
    </source>
</evidence>
<feature type="region of interest" description="Disordered" evidence="1">
    <location>
        <begin position="716"/>
        <end position="741"/>
    </location>
</feature>
<comment type="caution">
    <text evidence="4">The sequence shown here is derived from an EMBL/GenBank/DDBJ whole genome shotgun (WGS) entry which is preliminary data.</text>
</comment>
<sequence>MLAGCVAFAGSAALTPETAEAVPGNPGVPGVPTVIYAEDFENGTGVVNLPNYTSSTGVTYTAAPYWLNTLACNGFIVGPTTPRPGGYCNDAGDFSSVQLKARMLGLLNSPQNSTTNRALSTNTSGASGNAPANGIMFATSGQVPLPSATGRFITFSVDAAATSCQAAQPLLRFYLRNANGTETPVSTAAINPCVGPRSMAYQGAVTNRYGRFPADASVLFNGSSLGIVLRNEQTNPNGNDGAVDNIRVLDATPQLDKSFTPATTPVGTTSTLTLTVTNTSDLAAKAGWAFTDNLPAGLVVAPTPALGGTCTATRTATPGGSAVAVTNGVLAAGQTSCTVTVQVTHAPITAGQSAPLTFENCAANISDAVGIDLPGCASVSFVSNPGISLEKSASTDEIVAGAPVTFTFAATNTGDVPLSGVTVSEEQFTGAGTLSSLTCTPTQPATLAPGGVLTCQATYTFTQGDVDTGTLYNQASVVGTDPFGTTVTDLDDVVLPSDAVAAYTLVKQAVVTDVNDNELTDLGDEIAYSFLVTNTGTTTLTDVSVSDPTLADLGITISCDPAPLAPGTSVTCTADETYVLTQADVDNGEVVNTATASAVPPPGVPAPEEPTDTVEIPVDRTVAYTLVKSAEVTDVNDNDLTDVGDEIAYSFLVTNTGTTTLSDVSVSDPTLAEAGIAITCDPTTLAPGEFVTCTADEPYVVTQADVDNGEIVNTATATATPPPGVDPPTPPTSTVETPTDGTPGLTLVKTVNATEVVLDQEVTYTFVATNTGTLTLDDVTVTVTEESFTGTGELSALDCAPLQPATLAPGEDLTCTATYVITQADVDAGTVDNTASASGTDPFGTTVGDEDDATLPADRAP</sequence>
<evidence type="ECO:0000259" key="3">
    <source>
        <dbReference type="Pfam" id="PF25564"/>
    </source>
</evidence>
<dbReference type="InterPro" id="IPR047589">
    <property type="entry name" value="DUF11_rpt"/>
</dbReference>
<accession>A0AA38CUK3</accession>
<dbReference type="PANTHER" id="PTHR34819:SF3">
    <property type="entry name" value="CELL SURFACE PROTEIN"/>
    <property type="match status" value="1"/>
</dbReference>
<dbReference type="AlphaFoldDB" id="A0AA38CUK3"/>
<evidence type="ECO:0000313" key="4">
    <source>
        <dbReference type="EMBL" id="GMA33446.1"/>
    </source>
</evidence>
<gene>
    <name evidence="4" type="ORF">GCM10025875_34380</name>
</gene>
<dbReference type="Pfam" id="PF25564">
    <property type="entry name" value="DUF7933"/>
    <property type="match status" value="1"/>
</dbReference>
<dbReference type="InterPro" id="IPR057693">
    <property type="entry name" value="DUF7933"/>
</dbReference>
<feature type="domain" description="DUF7933" evidence="3">
    <location>
        <begin position="253"/>
        <end position="346"/>
    </location>
</feature>
<dbReference type="InterPro" id="IPR051172">
    <property type="entry name" value="Chlamydia_OmcB"/>
</dbReference>
<dbReference type="Gene3D" id="2.60.40.10">
    <property type="entry name" value="Immunoglobulins"/>
    <property type="match status" value="1"/>
</dbReference>
<dbReference type="Pfam" id="PF24346">
    <property type="entry name" value="DUF7507"/>
    <property type="match status" value="4"/>
</dbReference>
<feature type="domain" description="DUF7507" evidence="2">
    <location>
        <begin position="624"/>
        <end position="724"/>
    </location>
</feature>
<dbReference type="PANTHER" id="PTHR34819">
    <property type="entry name" value="LARGE CYSTEINE-RICH PERIPLASMIC PROTEIN OMCB"/>
    <property type="match status" value="1"/>
</dbReference>
<feature type="compositionally biased region" description="Pro residues" evidence="1">
    <location>
        <begin position="720"/>
        <end position="731"/>
    </location>
</feature>
<dbReference type="InterPro" id="IPR013783">
    <property type="entry name" value="Ig-like_fold"/>
</dbReference>
<reference evidence="4" key="1">
    <citation type="journal article" date="2014" name="Int. J. Syst. Evol. Microbiol.">
        <title>Complete genome sequence of Corynebacterium casei LMG S-19264T (=DSM 44701T), isolated from a smear-ripened cheese.</title>
        <authorList>
            <consortium name="US DOE Joint Genome Institute (JGI-PGF)"/>
            <person name="Walter F."/>
            <person name="Albersmeier A."/>
            <person name="Kalinowski J."/>
            <person name="Ruckert C."/>
        </authorList>
    </citation>
    <scope>NUCLEOTIDE SEQUENCE</scope>
    <source>
        <strain evidence="4">NBRC 112290</strain>
    </source>
</reference>
<feature type="domain" description="DUF7507" evidence="2">
    <location>
        <begin position="503"/>
        <end position="606"/>
    </location>
</feature>
<dbReference type="Proteomes" id="UP001157161">
    <property type="component" value="Unassembled WGS sequence"/>
</dbReference>
<feature type="region of interest" description="Disordered" evidence="1">
    <location>
        <begin position="831"/>
        <end position="861"/>
    </location>
</feature>
<dbReference type="NCBIfam" id="TIGR01451">
    <property type="entry name" value="B_ant_repeat"/>
    <property type="match status" value="4"/>
</dbReference>
<organism evidence="4 5">
    <name type="scientific">Litorihabitans aurantiacus</name>
    <dbReference type="NCBI Taxonomy" id="1930061"/>
    <lineage>
        <taxon>Bacteria</taxon>
        <taxon>Bacillati</taxon>
        <taxon>Actinomycetota</taxon>
        <taxon>Actinomycetes</taxon>
        <taxon>Micrococcales</taxon>
        <taxon>Beutenbergiaceae</taxon>
        <taxon>Litorihabitans</taxon>
    </lineage>
</organism>
<dbReference type="EMBL" id="BSUM01000001">
    <property type="protein sequence ID" value="GMA33446.1"/>
    <property type="molecule type" value="Genomic_DNA"/>
</dbReference>
<dbReference type="RefSeq" id="WP_284252292.1">
    <property type="nucleotide sequence ID" value="NZ_BSUM01000001.1"/>
</dbReference>
<evidence type="ECO:0000256" key="1">
    <source>
        <dbReference type="SAM" id="MobiDB-lite"/>
    </source>
</evidence>
<protein>
    <recommendedName>
        <fullName evidence="6">DUF11 domain-containing protein</fullName>
    </recommendedName>
</protein>
<reference evidence="4" key="2">
    <citation type="submission" date="2023-02" db="EMBL/GenBank/DDBJ databases">
        <authorList>
            <person name="Sun Q."/>
            <person name="Mori K."/>
        </authorList>
    </citation>
    <scope>NUCLEOTIDE SEQUENCE</scope>
    <source>
        <strain evidence="4">NBRC 112290</strain>
    </source>
</reference>
<dbReference type="InterPro" id="IPR055354">
    <property type="entry name" value="DUF7507"/>
</dbReference>
<evidence type="ECO:0000313" key="5">
    <source>
        <dbReference type="Proteomes" id="UP001157161"/>
    </source>
</evidence>
<feature type="domain" description="DUF7507" evidence="2">
    <location>
        <begin position="742"/>
        <end position="849"/>
    </location>
</feature>